<feature type="region of interest" description="Disordered" evidence="1">
    <location>
        <begin position="184"/>
        <end position="215"/>
    </location>
</feature>
<dbReference type="Proteomes" id="UP000770661">
    <property type="component" value="Unassembled WGS sequence"/>
</dbReference>
<evidence type="ECO:0000313" key="3">
    <source>
        <dbReference type="Proteomes" id="UP000770661"/>
    </source>
</evidence>
<comment type="caution">
    <text evidence="2">The sequence shown here is derived from an EMBL/GenBank/DDBJ whole genome shotgun (WGS) entry which is preliminary data.</text>
</comment>
<feature type="compositionally biased region" description="Low complexity" evidence="1">
    <location>
        <begin position="185"/>
        <end position="209"/>
    </location>
</feature>
<keyword evidence="3" id="KW-1185">Reference proteome</keyword>
<feature type="compositionally biased region" description="Basic and acidic residues" evidence="1">
    <location>
        <begin position="143"/>
        <end position="170"/>
    </location>
</feature>
<reference evidence="2" key="1">
    <citation type="submission" date="2020-07" db="EMBL/GenBank/DDBJ databases">
        <title>The High-quality genome of the commercially important snow crab, Chionoecetes opilio.</title>
        <authorList>
            <person name="Jeong J.-H."/>
            <person name="Ryu S."/>
        </authorList>
    </citation>
    <scope>NUCLEOTIDE SEQUENCE</scope>
    <source>
        <strain evidence="2">MADBK_172401_WGS</strain>
        <tissue evidence="2">Digestive gland</tissue>
    </source>
</reference>
<name>A0A8J4YIN8_CHIOP</name>
<protein>
    <submittedName>
        <fullName evidence="2">Uncharacterized protein</fullName>
    </submittedName>
</protein>
<feature type="region of interest" description="Disordered" evidence="1">
    <location>
        <begin position="141"/>
        <end position="170"/>
    </location>
</feature>
<accession>A0A8J4YIN8</accession>
<dbReference type="EMBL" id="JACEEZ010007318">
    <property type="protein sequence ID" value="KAG0724136.1"/>
    <property type="molecule type" value="Genomic_DNA"/>
</dbReference>
<organism evidence="2 3">
    <name type="scientific">Chionoecetes opilio</name>
    <name type="common">Atlantic snow crab</name>
    <name type="synonym">Cancer opilio</name>
    <dbReference type="NCBI Taxonomy" id="41210"/>
    <lineage>
        <taxon>Eukaryota</taxon>
        <taxon>Metazoa</taxon>
        <taxon>Ecdysozoa</taxon>
        <taxon>Arthropoda</taxon>
        <taxon>Crustacea</taxon>
        <taxon>Multicrustacea</taxon>
        <taxon>Malacostraca</taxon>
        <taxon>Eumalacostraca</taxon>
        <taxon>Eucarida</taxon>
        <taxon>Decapoda</taxon>
        <taxon>Pleocyemata</taxon>
        <taxon>Brachyura</taxon>
        <taxon>Eubrachyura</taxon>
        <taxon>Majoidea</taxon>
        <taxon>Majidae</taxon>
        <taxon>Chionoecetes</taxon>
    </lineage>
</organism>
<evidence type="ECO:0000256" key="1">
    <source>
        <dbReference type="SAM" id="MobiDB-lite"/>
    </source>
</evidence>
<evidence type="ECO:0000313" key="2">
    <source>
        <dbReference type="EMBL" id="KAG0724136.1"/>
    </source>
</evidence>
<proteinExistence type="predicted"/>
<sequence length="287" mass="32218">MVVVNKSLFPVYRAFLFSCYIPRVNMASQKTIVNFFKPVNKRRDAEDEHSVSTIHSVVGSMPSDILLGDGNSFGANPDYEVRKKAKRRQSEGDKVSDALLQGHLASLFDIAAPATSSMIHLKQKDKDFLDDQRGQRKMVMSTVDKESMAKESRKHERLAAERRRKEKELAETLERGEMIEWVTGSSATAECADSSTSSSDTNSSHSTPTPGENVIKKVKQADGTENSAPDTAEYWNKNCSGGSQIFGVTVHRVFTHRDTMCSTTPHRDCLNKYENQIHKVQRHGRHR</sequence>
<gene>
    <name evidence="2" type="ORF">GWK47_041269</name>
</gene>
<dbReference type="AlphaFoldDB" id="A0A8J4YIN8"/>